<dbReference type="RefSeq" id="WP_136383498.1">
    <property type="nucleotide sequence ID" value="NZ_SSOD01000002.1"/>
</dbReference>
<gene>
    <name evidence="3" type="ORF">E6O51_03080</name>
</gene>
<evidence type="ECO:0000313" key="4">
    <source>
        <dbReference type="Proteomes" id="UP000307956"/>
    </source>
</evidence>
<proteinExistence type="predicted"/>
<evidence type="ECO:0000256" key="1">
    <source>
        <dbReference type="SAM" id="MobiDB-lite"/>
    </source>
</evidence>
<dbReference type="Proteomes" id="UP000307956">
    <property type="component" value="Unassembled WGS sequence"/>
</dbReference>
<protein>
    <submittedName>
        <fullName evidence="3">Uncharacterized protein</fullName>
    </submittedName>
</protein>
<sequence length="75" mass="8746">MNDIYIFALIGIAFVAVFVWQRRKAREEKATDAAERAEAERRAREDYANHYANPDSPNYDPERVAREEAENQAEE</sequence>
<feature type="transmembrane region" description="Helical" evidence="2">
    <location>
        <begin position="6"/>
        <end position="21"/>
    </location>
</feature>
<keyword evidence="2" id="KW-0812">Transmembrane</keyword>
<reference evidence="3 4" key="1">
    <citation type="submission" date="2019-04" db="EMBL/GenBank/DDBJ databases">
        <title>Azoarcus rhizosphaerae sp. nov. isolated from rhizosphere of Ficus religiosa.</title>
        <authorList>
            <person name="Lin S.-Y."/>
            <person name="Hameed A."/>
            <person name="Hsu Y.-H."/>
            <person name="Young C.-C."/>
        </authorList>
    </citation>
    <scope>NUCLEOTIDE SEQUENCE [LARGE SCALE GENOMIC DNA]</scope>
    <source>
        <strain evidence="3 4">CC-YHH848</strain>
    </source>
</reference>
<evidence type="ECO:0000313" key="3">
    <source>
        <dbReference type="EMBL" id="THF64309.1"/>
    </source>
</evidence>
<keyword evidence="2" id="KW-0472">Membrane</keyword>
<dbReference type="AlphaFoldDB" id="A0A4S4AWA7"/>
<name>A0A4S4AWA7_9RHOO</name>
<feature type="compositionally biased region" description="Basic and acidic residues" evidence="1">
    <location>
        <begin position="27"/>
        <end position="48"/>
    </location>
</feature>
<keyword evidence="2" id="KW-1133">Transmembrane helix</keyword>
<organism evidence="3 4">
    <name type="scientific">Pseudothauera rhizosphaerae</name>
    <dbReference type="NCBI Taxonomy" id="2565932"/>
    <lineage>
        <taxon>Bacteria</taxon>
        <taxon>Pseudomonadati</taxon>
        <taxon>Pseudomonadota</taxon>
        <taxon>Betaproteobacteria</taxon>
        <taxon>Rhodocyclales</taxon>
        <taxon>Zoogloeaceae</taxon>
        <taxon>Pseudothauera</taxon>
    </lineage>
</organism>
<accession>A0A4S4AWA7</accession>
<comment type="caution">
    <text evidence="3">The sequence shown here is derived from an EMBL/GenBank/DDBJ whole genome shotgun (WGS) entry which is preliminary data.</text>
</comment>
<dbReference type="EMBL" id="SSOD01000002">
    <property type="protein sequence ID" value="THF64309.1"/>
    <property type="molecule type" value="Genomic_DNA"/>
</dbReference>
<evidence type="ECO:0000256" key="2">
    <source>
        <dbReference type="SAM" id="Phobius"/>
    </source>
</evidence>
<feature type="region of interest" description="Disordered" evidence="1">
    <location>
        <begin position="27"/>
        <end position="75"/>
    </location>
</feature>
<keyword evidence="4" id="KW-1185">Reference proteome</keyword>
<feature type="compositionally biased region" description="Basic and acidic residues" evidence="1">
    <location>
        <begin position="60"/>
        <end position="69"/>
    </location>
</feature>